<dbReference type="InterPro" id="IPR014794">
    <property type="entry name" value="DUF1779"/>
</dbReference>
<sequence length="290" mass="33537">MSNDVLSPFTFCWKVLFPLMYLLGGESMKLFKRFLLICIILSMGMVNFGECREEIDDEDIILQSMENIGASFLEEDISMGGEINQRILTEKEIRILGKEMKNEMGIVGEKVDENMYLPEAEKKSYVEKLIAEEKSIQLLIWGKDKNENSALINISTYETEKGGETYLFLNKVKKSNNEYYDDIKLKMEGIFKKFDSEAEITTCVIGTFNGKLNRQSQEKKIDEALKYIKGNVVEKYSDESLISVSAFSPVLGKYIFSGNKKMNYNISMRYNEYEDKTYIWIGMPIIILEY</sequence>
<protein>
    <recommendedName>
        <fullName evidence="3">TATA-box binding protein</fullName>
    </recommendedName>
</protein>
<dbReference type="AlphaFoldDB" id="A0A410Q9J0"/>
<evidence type="ECO:0008006" key="3">
    <source>
        <dbReference type="Google" id="ProtNLM"/>
    </source>
</evidence>
<reference evidence="2" key="1">
    <citation type="submission" date="2019-01" db="EMBL/GenBank/DDBJ databases">
        <title>Draft genomes of a novel of Sporanaerobacter strains.</title>
        <authorList>
            <person name="Ma S."/>
        </authorList>
    </citation>
    <scope>NUCLEOTIDE SEQUENCE [LARGE SCALE GENOMIC DNA]</scope>
    <source>
        <strain evidence="2">NJN-17</strain>
    </source>
</reference>
<dbReference type="EMBL" id="CP035282">
    <property type="protein sequence ID" value="QAT60663.1"/>
    <property type="molecule type" value="Genomic_DNA"/>
</dbReference>
<gene>
    <name evidence="1" type="ORF">EQM13_03265</name>
</gene>
<evidence type="ECO:0000313" key="2">
    <source>
        <dbReference type="Proteomes" id="UP000287969"/>
    </source>
</evidence>
<organism evidence="1 2">
    <name type="scientific">Acidilutibacter cellobiosedens</name>
    <dbReference type="NCBI Taxonomy" id="2507161"/>
    <lineage>
        <taxon>Bacteria</taxon>
        <taxon>Bacillati</taxon>
        <taxon>Bacillota</taxon>
        <taxon>Tissierellia</taxon>
        <taxon>Tissierellales</taxon>
        <taxon>Acidilutibacteraceae</taxon>
        <taxon>Acidilutibacter</taxon>
    </lineage>
</organism>
<dbReference type="Pfam" id="PF08680">
    <property type="entry name" value="DUF1779"/>
    <property type="match status" value="1"/>
</dbReference>
<dbReference type="OrthoDB" id="1708334at2"/>
<dbReference type="InterPro" id="IPR036209">
    <property type="entry name" value="YwmB-like_sf"/>
</dbReference>
<dbReference type="Proteomes" id="UP000287969">
    <property type="component" value="Chromosome"/>
</dbReference>
<name>A0A410Q9J0_9FIRM</name>
<dbReference type="KEGG" id="spoa:EQM13_03265"/>
<proteinExistence type="predicted"/>
<keyword evidence="2" id="KW-1185">Reference proteome</keyword>
<dbReference type="SUPFAM" id="SSF143842">
    <property type="entry name" value="YwmB-like"/>
    <property type="match status" value="1"/>
</dbReference>
<dbReference type="Gene3D" id="3.30.360.40">
    <property type="entry name" value="YwmB-like"/>
    <property type="match status" value="1"/>
</dbReference>
<evidence type="ECO:0000313" key="1">
    <source>
        <dbReference type="EMBL" id="QAT60663.1"/>
    </source>
</evidence>
<accession>A0A410Q9J0</accession>